<dbReference type="InterPro" id="IPR004474">
    <property type="entry name" value="LytR_CpsA_psr"/>
</dbReference>
<dbReference type="EMBL" id="JXKH01000002">
    <property type="protein sequence ID" value="OJG19233.1"/>
    <property type="molecule type" value="Genomic_DNA"/>
</dbReference>
<evidence type="ECO:0000256" key="2">
    <source>
        <dbReference type="ARBA" id="ARBA00006068"/>
    </source>
</evidence>
<evidence type="ECO:0000256" key="5">
    <source>
        <dbReference type="ARBA" id="ARBA00022968"/>
    </source>
</evidence>
<evidence type="ECO:0000256" key="8">
    <source>
        <dbReference type="ARBA" id="ARBA00023136"/>
    </source>
</evidence>
<organism evidence="15 16">
    <name type="scientific">Enterococcus canis</name>
    <dbReference type="NCBI Taxonomy" id="214095"/>
    <lineage>
        <taxon>Bacteria</taxon>
        <taxon>Bacillati</taxon>
        <taxon>Bacillota</taxon>
        <taxon>Bacilli</taxon>
        <taxon>Lactobacillales</taxon>
        <taxon>Enterococcaceae</taxon>
        <taxon>Enterococcus</taxon>
    </lineage>
</organism>
<accession>A0A1L8RHM9</accession>
<evidence type="ECO:0000256" key="13">
    <source>
        <dbReference type="SAM" id="Phobius"/>
    </source>
</evidence>
<comment type="caution">
    <text evidence="15">The sequence shown here is derived from an EMBL/GenBank/DDBJ whole genome shotgun (WGS) entry which is preliminary data.</text>
</comment>
<feature type="compositionally biased region" description="Basic and acidic residues" evidence="12">
    <location>
        <begin position="1"/>
        <end position="17"/>
    </location>
</feature>
<keyword evidence="9" id="KW-0804">Transcription</keyword>
<feature type="transmembrane region" description="Helical" evidence="13">
    <location>
        <begin position="84"/>
        <end position="104"/>
    </location>
</feature>
<sequence length="377" mass="42413">MERYKEIHKQAKPEKAPQIRKTIKRPNTEHAYQEDQVPLQDAPEYPDYDNREPRGPGGGNGRGGQQPPKKKKTPKPKKRRKKSWLRRILLVLLLLLALAVGMFYKGHLTAKNDKELVPEPEETFNGFKNSDGSSNILILGSDSRGEDAGRADTIMVLQLDGKTKKAKLISFMRDSFVDIPDVGMNKINSAYAYGGADLVRRTLKQNFGIECRYYVKVDFQSFEKVIDTMFPGGVQIDAEKDMSKNIDADIKKGERKMDGHTLLQYARFRMDEEGDFGRVRRQQQVMNAVLSQMKNPLNLIHLPEGAGTLMGYLSTDVPTSYMVKNSVGTLLKAANGIDRLTVPVKDSWAYGTSDYAGSVLELDMAMNQQAITKFLSE</sequence>
<dbReference type="AlphaFoldDB" id="A0A1L8RHM9"/>
<feature type="domain" description="Cell envelope-related transcriptional attenuator" evidence="14">
    <location>
        <begin position="150"/>
        <end position="294"/>
    </location>
</feature>
<gene>
    <name evidence="15" type="ORF">RU97_GL000804</name>
</gene>
<protein>
    <recommendedName>
        <fullName evidence="11">Regulatory protein MsrR</fullName>
    </recommendedName>
</protein>
<feature type="compositionally biased region" description="Gly residues" evidence="12">
    <location>
        <begin position="55"/>
        <end position="64"/>
    </location>
</feature>
<keyword evidence="5" id="KW-0735">Signal-anchor</keyword>
<evidence type="ECO:0000256" key="10">
    <source>
        <dbReference type="ARBA" id="ARBA00037178"/>
    </source>
</evidence>
<feature type="compositionally biased region" description="Basic residues" evidence="12">
    <location>
        <begin position="68"/>
        <end position="81"/>
    </location>
</feature>
<name>A0A1L8RHM9_9ENTE</name>
<comment type="function">
    <text evidence="10">Involved in SarA attenuation. Affects resistance to oxacillin and teicoplanin, as well as the synthesis of virulence factors.</text>
</comment>
<keyword evidence="7" id="KW-0805">Transcription regulation</keyword>
<evidence type="ECO:0000256" key="6">
    <source>
        <dbReference type="ARBA" id="ARBA00022989"/>
    </source>
</evidence>
<evidence type="ECO:0000256" key="3">
    <source>
        <dbReference type="ARBA" id="ARBA00022475"/>
    </source>
</evidence>
<keyword evidence="16" id="KW-1185">Reference proteome</keyword>
<keyword evidence="8 13" id="KW-0472">Membrane</keyword>
<evidence type="ECO:0000256" key="7">
    <source>
        <dbReference type="ARBA" id="ARBA00023015"/>
    </source>
</evidence>
<dbReference type="PANTHER" id="PTHR33392:SF8">
    <property type="entry name" value="REGULATORY PROTEIN MSRR"/>
    <property type="match status" value="1"/>
</dbReference>
<dbReference type="Gene3D" id="3.40.630.190">
    <property type="entry name" value="LCP protein"/>
    <property type="match status" value="1"/>
</dbReference>
<dbReference type="GO" id="GO:0005886">
    <property type="term" value="C:plasma membrane"/>
    <property type="evidence" value="ECO:0007669"/>
    <property type="project" value="UniProtKB-SubCell"/>
</dbReference>
<dbReference type="NCBIfam" id="TIGR00350">
    <property type="entry name" value="lytR_cpsA_psr"/>
    <property type="match status" value="1"/>
</dbReference>
<evidence type="ECO:0000259" key="14">
    <source>
        <dbReference type="Pfam" id="PF03816"/>
    </source>
</evidence>
<keyword evidence="4 13" id="KW-0812">Transmembrane</keyword>
<comment type="subcellular location">
    <subcellularLocation>
        <location evidence="1">Cell membrane</location>
        <topology evidence="1">Single-pass type II membrane protein</topology>
    </subcellularLocation>
</comment>
<evidence type="ECO:0000256" key="11">
    <source>
        <dbReference type="ARBA" id="ARBA00040752"/>
    </source>
</evidence>
<evidence type="ECO:0000256" key="12">
    <source>
        <dbReference type="SAM" id="MobiDB-lite"/>
    </source>
</evidence>
<dbReference type="STRING" id="214095.RU97_GL000804"/>
<keyword evidence="6 13" id="KW-1133">Transmembrane helix</keyword>
<keyword evidence="3" id="KW-1003">Cell membrane</keyword>
<dbReference type="PANTHER" id="PTHR33392">
    <property type="entry name" value="POLYISOPRENYL-TEICHOIC ACID--PEPTIDOGLYCAN TEICHOIC ACID TRANSFERASE TAGU"/>
    <property type="match status" value="1"/>
</dbReference>
<evidence type="ECO:0000256" key="1">
    <source>
        <dbReference type="ARBA" id="ARBA00004401"/>
    </source>
</evidence>
<dbReference type="Proteomes" id="UP000181884">
    <property type="component" value="Unassembled WGS sequence"/>
</dbReference>
<evidence type="ECO:0000313" key="15">
    <source>
        <dbReference type="EMBL" id="OJG19233.1"/>
    </source>
</evidence>
<evidence type="ECO:0000256" key="9">
    <source>
        <dbReference type="ARBA" id="ARBA00023163"/>
    </source>
</evidence>
<dbReference type="Pfam" id="PF03816">
    <property type="entry name" value="LytR_cpsA_psr"/>
    <property type="match status" value="1"/>
</dbReference>
<proteinExistence type="inferred from homology"/>
<dbReference type="InterPro" id="IPR050922">
    <property type="entry name" value="LytR/CpsA/Psr_CW_biosynth"/>
</dbReference>
<evidence type="ECO:0000313" key="16">
    <source>
        <dbReference type="Proteomes" id="UP000181884"/>
    </source>
</evidence>
<comment type="similarity">
    <text evidence="2">Belongs to the LytR/CpsA/Psr (LCP) family.</text>
</comment>
<reference evidence="15 16" key="1">
    <citation type="submission" date="2014-12" db="EMBL/GenBank/DDBJ databases">
        <title>Draft genome sequences of 29 type strains of Enterococci.</title>
        <authorList>
            <person name="Zhong Z."/>
            <person name="Sun Z."/>
            <person name="Liu W."/>
            <person name="Zhang W."/>
            <person name="Zhang H."/>
        </authorList>
    </citation>
    <scope>NUCLEOTIDE SEQUENCE [LARGE SCALE GENOMIC DNA]</scope>
    <source>
        <strain evidence="15 16">DSM 17029</strain>
    </source>
</reference>
<evidence type="ECO:0000256" key="4">
    <source>
        <dbReference type="ARBA" id="ARBA00022692"/>
    </source>
</evidence>
<feature type="region of interest" description="Disordered" evidence="12">
    <location>
        <begin position="1"/>
        <end position="81"/>
    </location>
</feature>